<gene>
    <name evidence="1" type="ORF">DFQ06_3113</name>
</gene>
<dbReference type="RefSeq" id="WP_133968562.1">
    <property type="nucleotide sequence ID" value="NZ_SORL01000010.1"/>
</dbReference>
<name>A0A4R8MAF5_9FLAO</name>
<dbReference type="Gene3D" id="1.10.390.10">
    <property type="entry name" value="Neutral Protease Domain 2"/>
    <property type="match status" value="1"/>
</dbReference>
<evidence type="ECO:0008006" key="3">
    <source>
        <dbReference type="Google" id="ProtNLM"/>
    </source>
</evidence>
<dbReference type="Proteomes" id="UP000294824">
    <property type="component" value="Unassembled WGS sequence"/>
</dbReference>
<comment type="caution">
    <text evidence="1">The sequence shown here is derived from an EMBL/GenBank/DDBJ whole genome shotgun (WGS) entry which is preliminary data.</text>
</comment>
<keyword evidence="2" id="KW-1185">Reference proteome</keyword>
<dbReference type="InterPro" id="IPR027268">
    <property type="entry name" value="Peptidase_M4/M1_CTD_sf"/>
</dbReference>
<proteinExistence type="predicted"/>
<reference evidence="1 2" key="1">
    <citation type="submission" date="2019-03" db="EMBL/GenBank/DDBJ databases">
        <title>Genomic Encyclopedia of Type Strains, Phase III (KMG-III): the genomes of soil and plant-associated and newly described type strains.</title>
        <authorList>
            <person name="Whitman W."/>
        </authorList>
    </citation>
    <scope>NUCLEOTIDE SEQUENCE [LARGE SCALE GENOMIC DNA]</scope>
    <source>
        <strain evidence="1 2">CECT 8301</strain>
    </source>
</reference>
<dbReference type="AlphaFoldDB" id="A0A4R8MAF5"/>
<organism evidence="1 2">
    <name type="scientific">Algibacter lectus</name>
    <dbReference type="NCBI Taxonomy" id="221126"/>
    <lineage>
        <taxon>Bacteria</taxon>
        <taxon>Pseudomonadati</taxon>
        <taxon>Bacteroidota</taxon>
        <taxon>Flavobacteriia</taxon>
        <taxon>Flavobacteriales</taxon>
        <taxon>Flavobacteriaceae</taxon>
        <taxon>Algibacter</taxon>
    </lineage>
</organism>
<accession>A0A4R8MAF5</accession>
<sequence length="945" mass="110563">MKLQFLFLFVFSSIGLTGFSQNKIDLKAKFDIENKSIEIVQTITYQNTSKDTLSTIYLSDWNNSYSTKKTALATRIADEYKNDFHLAKNEDRGFSVVTLAKQNDAVLTYSPVKNQMDILQVNLVKPVNPNESYTIKLEYRVQVPNSKFTRYGITDTGDLNLRYWYFTPAIYDGEWQYYSNKDLDDLYIPLADVSLDLEYPKGYHITSELDVIERKELANAQSIKLEGKDRVNTKLFLSKRADFNTIKGDNFAIVSNIDDGGLEIIDKVLINEKISKFLLKTFDKYPHEKLLLTQIDYDKDPVYGLNFLPNFIKPYPDNFEYELKILKIALHNYLENTLLLNPRKEQWLLDGIQIYYTINYVDEYYPNMKFLGSISDYWAVRPFHAADMKFNDKYTLAYMLMARTNRDQPLTMAKDSLLKFNKNIANKYKAGVGLKYLDEFVNGDVVENTIESFLKTNKLKPTSTKAFEKLIKSKTNKDIDWFFSEYIATRKKIDFKIQNVTKTEDSITLTVKNKRNNSMPVSLYTLNNDSIISKTWLENISGSKTFTLPRNGANKLALNYENSIPENNLRDNWKSLKGFFFNNKPLQLRVFQDIEDPHYNQVFFMPIVEFNNIYDGLTLGVRAYNKTVLRKLFNYRIEPQYAIKSKTFTGGAAVFKTHYFENRNLYSVNYGVTGSYKSYAEDLFVSKIQPSISFSFRDDSDFRSNKRESLSFRYLDINRDQDQDPTNVLTDTEPNYSVFNARYTNSNNNLIKYSSWYSDFQVAKNFSKLAFNYEYRRLFESNRQLNIRFYTGAFIKNSLPTSSNYFSFALDRPSDYLFDYSYLGRSEASGIFSQQYIEAEGGFKSKLDTPFANQWMSTFNASTTLWNYVLLYGDIGLVKNKHRDPHLVYDSGIRINLVTDYFEIYLPLYSNLGWEIGQENYDQKIRFKFTLDPQALLGLFRRRWF</sequence>
<dbReference type="EMBL" id="SORL01000010">
    <property type="protein sequence ID" value="TDY61097.1"/>
    <property type="molecule type" value="Genomic_DNA"/>
</dbReference>
<protein>
    <recommendedName>
        <fullName evidence="3">Aminopeptidase N</fullName>
    </recommendedName>
</protein>
<evidence type="ECO:0000313" key="2">
    <source>
        <dbReference type="Proteomes" id="UP000294824"/>
    </source>
</evidence>
<evidence type="ECO:0000313" key="1">
    <source>
        <dbReference type="EMBL" id="TDY61097.1"/>
    </source>
</evidence>